<dbReference type="Proteomes" id="UP000465035">
    <property type="component" value="Chromosome"/>
</dbReference>
<dbReference type="RefSeq" id="WP_003553540.1">
    <property type="nucleotide sequence ID" value="NZ_CABKOL010000102.1"/>
</dbReference>
<protein>
    <submittedName>
        <fullName evidence="1">DUF3781 domain-containing protein</fullName>
    </submittedName>
</protein>
<dbReference type="GeneID" id="69058005"/>
<accession>A0A6P1E3T5</accession>
<reference evidence="1 2" key="1">
    <citation type="submission" date="2019-12" db="EMBL/GenBank/DDBJ databases">
        <title>Lactobacillus hilgardii FLUB.</title>
        <authorList>
            <person name="Gustaw K."/>
        </authorList>
    </citation>
    <scope>NUCLEOTIDE SEQUENCE [LARGE SCALE GENOMIC DNA]</scope>
    <source>
        <strain evidence="1 2">FLUB</strain>
    </source>
</reference>
<name>A0A6P1E3T5_LENHI</name>
<sequence>MTSKKNILQRVCYTDLVYKRINKKLGINYSNNDIENLVKKTVLEADKLDHKGKNYYIYDYTSNIRITINANNFRVITADKLTF</sequence>
<evidence type="ECO:0000313" key="2">
    <source>
        <dbReference type="Proteomes" id="UP000465035"/>
    </source>
</evidence>
<dbReference type="Pfam" id="PF12636">
    <property type="entry name" value="DUF3781"/>
    <property type="match status" value="1"/>
</dbReference>
<evidence type="ECO:0000313" key="1">
    <source>
        <dbReference type="EMBL" id="QHB51857.1"/>
    </source>
</evidence>
<dbReference type="InterPro" id="IPR024229">
    <property type="entry name" value="DUF3781"/>
</dbReference>
<organism evidence="1 2">
    <name type="scientific">Lentilactobacillus hilgardii</name>
    <name type="common">Lactobacillus hilgardii</name>
    <dbReference type="NCBI Taxonomy" id="1588"/>
    <lineage>
        <taxon>Bacteria</taxon>
        <taxon>Bacillati</taxon>
        <taxon>Bacillota</taxon>
        <taxon>Bacilli</taxon>
        <taxon>Lactobacillales</taxon>
        <taxon>Lactobacillaceae</taxon>
        <taxon>Lentilactobacillus</taxon>
    </lineage>
</organism>
<dbReference type="AlphaFoldDB" id="A0A6P1E3T5"/>
<proteinExistence type="predicted"/>
<dbReference type="SMR" id="A0A6P1E3T5"/>
<gene>
    <name evidence="1" type="ORF">GQR93_06505</name>
</gene>
<dbReference type="EMBL" id="CP047121">
    <property type="protein sequence ID" value="QHB51857.1"/>
    <property type="molecule type" value="Genomic_DNA"/>
</dbReference>